<dbReference type="Proteomes" id="UP000054870">
    <property type="component" value="Unassembled WGS sequence"/>
</dbReference>
<evidence type="ECO:0000256" key="4">
    <source>
        <dbReference type="ARBA" id="ARBA00023163"/>
    </source>
</evidence>
<dbReference type="SUPFAM" id="SSF53850">
    <property type="entry name" value="Periplasmic binding protein-like II"/>
    <property type="match status" value="1"/>
</dbReference>
<evidence type="ECO:0000313" key="7">
    <source>
        <dbReference type="Proteomes" id="UP000054870"/>
    </source>
</evidence>
<evidence type="ECO:0000259" key="5">
    <source>
        <dbReference type="PROSITE" id="PS50931"/>
    </source>
</evidence>
<keyword evidence="4" id="KW-0804">Transcription</keyword>
<comment type="similarity">
    <text evidence="1">Belongs to the LysR transcriptional regulatory family.</text>
</comment>
<dbReference type="InterPro" id="IPR036388">
    <property type="entry name" value="WH-like_DNA-bd_sf"/>
</dbReference>
<keyword evidence="7" id="KW-1185">Reference proteome</keyword>
<dbReference type="PANTHER" id="PTHR30346:SF0">
    <property type="entry name" value="HCA OPERON TRANSCRIPTIONAL ACTIVATOR HCAR"/>
    <property type="match status" value="1"/>
</dbReference>
<dbReference type="InterPro" id="IPR000847">
    <property type="entry name" value="LysR_HTH_N"/>
</dbReference>
<comment type="caution">
    <text evidence="6">The sequence shown here is derived from an EMBL/GenBank/DDBJ whole genome shotgun (WGS) entry which is preliminary data.</text>
</comment>
<protein>
    <submittedName>
        <fullName evidence="6">LysR family transcriptional regulator</fullName>
    </submittedName>
</protein>
<dbReference type="InterPro" id="IPR005119">
    <property type="entry name" value="LysR_subst-bd"/>
</dbReference>
<accession>A0A158CJU4</accession>
<proteinExistence type="inferred from homology"/>
<dbReference type="RefSeq" id="WP_061126999.1">
    <property type="nucleotide sequence ID" value="NZ_FCOF02000033.1"/>
</dbReference>
<keyword evidence="3" id="KW-0238">DNA-binding</keyword>
<name>A0A158CJU4_9BURK</name>
<dbReference type="GO" id="GO:0032993">
    <property type="term" value="C:protein-DNA complex"/>
    <property type="evidence" value="ECO:0007669"/>
    <property type="project" value="TreeGrafter"/>
</dbReference>
<evidence type="ECO:0000256" key="2">
    <source>
        <dbReference type="ARBA" id="ARBA00023015"/>
    </source>
</evidence>
<feature type="domain" description="HTH lysR-type" evidence="5">
    <location>
        <begin position="9"/>
        <end position="66"/>
    </location>
</feature>
<dbReference type="Pfam" id="PF00126">
    <property type="entry name" value="HTH_1"/>
    <property type="match status" value="1"/>
</dbReference>
<dbReference type="EMBL" id="FCOF02000033">
    <property type="protein sequence ID" value="SAK82599.1"/>
    <property type="molecule type" value="Genomic_DNA"/>
</dbReference>
<sequence length="305" mass="33585">MADRIDEEITFRKLEVLLAFMETGNLSKAAEVLGVSTVSVHRALRSLEQGVRCALFRHEGRNLKSTDAAQMLADVAQEVLTLMSEGVRATREAAGYSSDRLKIGSLYSLTIRTVPGILIDIKVRRPMLQVELALGSNAELLGKLKQGEIDAALMALPEAESEIESLPLFEDDIFFAAPAASPYARLEAVDLRDCRDETFVSLGEGFATYRGFMEAFRVADFTPNVTMKVGDIFSLMNLVSGGVGYTLLPGRVRGVFGDKVQFIPLKPQYLMRQTIGVSFLRARERDPNLLALMAVCRLRTRSATS</sequence>
<dbReference type="InterPro" id="IPR036390">
    <property type="entry name" value="WH_DNA-bd_sf"/>
</dbReference>
<dbReference type="AlphaFoldDB" id="A0A158CJU4"/>
<organism evidence="6 7">
    <name type="scientific">Caballeronia catudaia</name>
    <dbReference type="NCBI Taxonomy" id="1777136"/>
    <lineage>
        <taxon>Bacteria</taxon>
        <taxon>Pseudomonadati</taxon>
        <taxon>Pseudomonadota</taxon>
        <taxon>Betaproteobacteria</taxon>
        <taxon>Burkholderiales</taxon>
        <taxon>Burkholderiaceae</taxon>
        <taxon>Caballeronia</taxon>
    </lineage>
</organism>
<gene>
    <name evidence="6" type="ORF">AWB75_05271</name>
</gene>
<dbReference type="GO" id="GO:0003677">
    <property type="term" value="F:DNA binding"/>
    <property type="evidence" value="ECO:0007669"/>
    <property type="project" value="UniProtKB-KW"/>
</dbReference>
<dbReference type="OrthoDB" id="6085485at2"/>
<evidence type="ECO:0000313" key="6">
    <source>
        <dbReference type="EMBL" id="SAK82599.1"/>
    </source>
</evidence>
<evidence type="ECO:0000256" key="1">
    <source>
        <dbReference type="ARBA" id="ARBA00009437"/>
    </source>
</evidence>
<reference evidence="6" key="1">
    <citation type="submission" date="2016-01" db="EMBL/GenBank/DDBJ databases">
        <authorList>
            <person name="Peeters C."/>
        </authorList>
    </citation>
    <scope>NUCLEOTIDE SEQUENCE [LARGE SCALE GENOMIC DNA]</scope>
    <source>
        <strain evidence="6">LMG 29318</strain>
    </source>
</reference>
<dbReference type="Pfam" id="PF03466">
    <property type="entry name" value="LysR_substrate"/>
    <property type="match status" value="1"/>
</dbReference>
<dbReference type="PROSITE" id="PS50931">
    <property type="entry name" value="HTH_LYSR"/>
    <property type="match status" value="1"/>
</dbReference>
<dbReference type="PANTHER" id="PTHR30346">
    <property type="entry name" value="TRANSCRIPTIONAL DUAL REGULATOR HCAR-RELATED"/>
    <property type="match status" value="1"/>
</dbReference>
<dbReference type="SUPFAM" id="SSF46785">
    <property type="entry name" value="Winged helix' DNA-binding domain"/>
    <property type="match status" value="1"/>
</dbReference>
<dbReference type="GO" id="GO:0003700">
    <property type="term" value="F:DNA-binding transcription factor activity"/>
    <property type="evidence" value="ECO:0007669"/>
    <property type="project" value="InterPro"/>
</dbReference>
<keyword evidence="2" id="KW-0805">Transcription regulation</keyword>
<dbReference type="Gene3D" id="1.10.10.10">
    <property type="entry name" value="Winged helix-like DNA-binding domain superfamily/Winged helix DNA-binding domain"/>
    <property type="match status" value="1"/>
</dbReference>
<dbReference type="Gene3D" id="3.40.190.290">
    <property type="match status" value="1"/>
</dbReference>
<evidence type="ECO:0000256" key="3">
    <source>
        <dbReference type="ARBA" id="ARBA00023125"/>
    </source>
</evidence>